<dbReference type="Gene3D" id="2.60.120.260">
    <property type="entry name" value="Galactose-binding domain-like"/>
    <property type="match status" value="3"/>
</dbReference>
<dbReference type="SUPFAM" id="SSF49265">
    <property type="entry name" value="Fibronectin type III"/>
    <property type="match status" value="3"/>
</dbReference>
<dbReference type="PANTHER" id="PTHR44170:SF56">
    <property type="entry name" value="FIBRONECTIN TYPE-III DOMAIN-CONTAINING PROTEIN"/>
    <property type="match status" value="1"/>
</dbReference>
<protein>
    <submittedName>
        <fullName evidence="4">Uncharacterized protein</fullName>
    </submittedName>
</protein>
<evidence type="ECO:0000313" key="4">
    <source>
        <dbReference type="EMBL" id="OAS23558.1"/>
    </source>
</evidence>
<dbReference type="PROSITE" id="PS50853">
    <property type="entry name" value="FN3"/>
    <property type="match status" value="3"/>
</dbReference>
<dbReference type="PROSITE" id="PS50022">
    <property type="entry name" value="FA58C_3"/>
    <property type="match status" value="3"/>
</dbReference>
<dbReference type="Gene3D" id="2.60.40.10">
    <property type="entry name" value="Immunoglobulins"/>
    <property type="match status" value="3"/>
</dbReference>
<dbReference type="PANTHER" id="PTHR44170">
    <property type="entry name" value="PROTEIN SIDEKICK"/>
    <property type="match status" value="1"/>
</dbReference>
<proteinExistence type="predicted"/>
<keyword evidence="1" id="KW-1015">Disulfide bond</keyword>
<organism evidence="4 5">
    <name type="scientific">Paenibacillus oryzisoli</name>
    <dbReference type="NCBI Taxonomy" id="1850517"/>
    <lineage>
        <taxon>Bacteria</taxon>
        <taxon>Bacillati</taxon>
        <taxon>Bacillota</taxon>
        <taxon>Bacilli</taxon>
        <taxon>Bacillales</taxon>
        <taxon>Paenibacillaceae</taxon>
        <taxon>Paenibacillus</taxon>
    </lineage>
</organism>
<dbReference type="InterPro" id="IPR008979">
    <property type="entry name" value="Galactose-bd-like_sf"/>
</dbReference>
<dbReference type="EMBL" id="LYPB01000039">
    <property type="protein sequence ID" value="OAS23558.1"/>
    <property type="molecule type" value="Genomic_DNA"/>
</dbReference>
<evidence type="ECO:0000259" key="2">
    <source>
        <dbReference type="PROSITE" id="PS50022"/>
    </source>
</evidence>
<dbReference type="InterPro" id="IPR000421">
    <property type="entry name" value="FA58C"/>
</dbReference>
<feature type="domain" description="Fibronectin type-III" evidence="3">
    <location>
        <begin position="672"/>
        <end position="759"/>
    </location>
</feature>
<feature type="domain" description="Fibronectin type-III" evidence="3">
    <location>
        <begin position="894"/>
        <end position="981"/>
    </location>
</feature>
<keyword evidence="5" id="KW-1185">Reference proteome</keyword>
<dbReference type="InterPro" id="IPR013783">
    <property type="entry name" value="Ig-like_fold"/>
</dbReference>
<dbReference type="STRING" id="1850517.A8708_25695"/>
<dbReference type="InterPro" id="IPR036116">
    <property type="entry name" value="FN3_sf"/>
</dbReference>
<evidence type="ECO:0000313" key="5">
    <source>
        <dbReference type="Proteomes" id="UP000078454"/>
    </source>
</evidence>
<dbReference type="Pfam" id="PF00754">
    <property type="entry name" value="F5_F8_type_C"/>
    <property type="match status" value="3"/>
</dbReference>
<dbReference type="CDD" id="cd00063">
    <property type="entry name" value="FN3"/>
    <property type="match status" value="3"/>
</dbReference>
<dbReference type="Proteomes" id="UP000078454">
    <property type="component" value="Unassembled WGS sequence"/>
</dbReference>
<name>A0A198ARR0_9BACL</name>
<feature type="domain" description="F5/8 type C" evidence="2">
    <location>
        <begin position="527"/>
        <end position="665"/>
    </location>
</feature>
<dbReference type="SUPFAM" id="SSF49785">
    <property type="entry name" value="Galactose-binding domain-like"/>
    <property type="match status" value="3"/>
</dbReference>
<feature type="domain" description="F5/8 type C" evidence="2">
    <location>
        <begin position="971"/>
        <end position="1109"/>
    </location>
</feature>
<gene>
    <name evidence="4" type="ORF">A8708_25695</name>
</gene>
<evidence type="ECO:0000256" key="1">
    <source>
        <dbReference type="ARBA" id="ARBA00023157"/>
    </source>
</evidence>
<sequence>MKAIVLVGLNQFDTSWSWSEGITTELQNFVSGGGRILKDDESVSPVDSVATNMQVRAYVIQSDTDQTNNLLARNTANISKLQAAMNGINRPIAYATQSDVWAVPTRAGDTSFVTVLNEKHDTTIGNTQHLIGQTAELTWNTELPIYDVRLGRKVTMAEAAHVDLQSNGFQWYALPPAEVTTPEIAVQLTDSGFYESYATIRNPNPMSGIPVEITVTHTTSGDTATIYSATGLTAKLPLKISDTPGTYSIKVKELLSGLEATTAVSVTDLPAVVDKAVTIHREWDVRAFEERHTVPLTVALTAAQLADSTYVTQAERLVNYYISQGRSAQIGLAEPGGVVKSLQEYQSLLKFPKWKTVDSDLVLLGSTTTNILLLDQARAYVLPEQGQTLAAGEASINLVNSAFIGEYNTLNIVTNGTLGLTAAVDAIIGLTAAPPDAPEYATTTGVTNSTVDLKWHDGKRDATNFKIERRANGQANWQVIATISGETHAFHDSGLTANSFYSYRIRAVNDAGESQPGDILYVVTPAADFPNPSDPNAALPRAGWTATASHSAFKANNALDGNPATRWDTGAAQVNGQYFSVDMQANRTFNKLVLDATGSSGDYPRKYEVYVSQDGITWGSAIASGSGNAMLSIQFPVQTARFIKVVQTGSVGSFWSIHEFNVYNIDTEAPTVPINVVAIQSTDTIVTLNWLPSYDANGFVGYNVYNGSQQVNGTLLTNTSYTITGLAQQTAYLFTVRAEDTSGNMSASSVPVIVVTKETPLSRAGWIASASHGTNKAQNAIDGVVSTRWDTVSAQVYGQYFQVDMGAERTFNKIELDASGSSSDYPRQYAILVSTDGVTWGPAIATGVGSAITTISFPVQRARYLRVMQTGTAGVYWSIHEMNIYLSDREAPSAPSGLTVINKTDRTISLSWSPSSDANGFIAYDVYNGSQKLNADGISVTTYTVTGLTPSTSYSLSVKARDAAGNESTFSAPLTVTTNNAPISRIGWTATASLQAAKAQNVLDNVPATRWDTATAQVYGQYIQVDMKAPYTFSRIVLDATGSAGDYARSYQVYVSGDGSNWGTPIATGTGSSSVITIPHAGITARYIRIVQTGNAGVYWSIHELYVYE</sequence>
<feature type="domain" description="F5/8 type C" evidence="2">
    <location>
        <begin position="738"/>
        <end position="887"/>
    </location>
</feature>
<dbReference type="RefSeq" id="WP_068661791.1">
    <property type="nucleotide sequence ID" value="NZ_LYPB01000039.1"/>
</dbReference>
<dbReference type="SMART" id="SM00060">
    <property type="entry name" value="FN3"/>
    <property type="match status" value="3"/>
</dbReference>
<dbReference type="Pfam" id="PF00041">
    <property type="entry name" value="fn3"/>
    <property type="match status" value="3"/>
</dbReference>
<dbReference type="GO" id="GO:0098609">
    <property type="term" value="P:cell-cell adhesion"/>
    <property type="evidence" value="ECO:0007669"/>
    <property type="project" value="TreeGrafter"/>
</dbReference>
<reference evidence="4 5" key="1">
    <citation type="submission" date="2016-05" db="EMBL/GenBank/DDBJ databases">
        <title>Paenibacillus sp. 1ZS3-15 nov., isolated from the rhizosphere soil.</title>
        <authorList>
            <person name="Zhang X.X."/>
            <person name="Zhang J."/>
        </authorList>
    </citation>
    <scope>NUCLEOTIDE SEQUENCE [LARGE SCALE GENOMIC DNA]</scope>
    <source>
        <strain evidence="4 5">1ZS3-15</strain>
    </source>
</reference>
<evidence type="ECO:0000259" key="3">
    <source>
        <dbReference type="PROSITE" id="PS50853"/>
    </source>
</evidence>
<dbReference type="OrthoDB" id="52286at2"/>
<dbReference type="SMART" id="SM00231">
    <property type="entry name" value="FA58C"/>
    <property type="match status" value="1"/>
</dbReference>
<feature type="domain" description="Fibronectin type-III" evidence="3">
    <location>
        <begin position="434"/>
        <end position="527"/>
    </location>
</feature>
<accession>A0A198ARR0</accession>
<dbReference type="AlphaFoldDB" id="A0A198ARR0"/>
<comment type="caution">
    <text evidence="4">The sequence shown here is derived from an EMBL/GenBank/DDBJ whole genome shotgun (WGS) entry which is preliminary data.</text>
</comment>
<dbReference type="InterPro" id="IPR003961">
    <property type="entry name" value="FN3_dom"/>
</dbReference>